<dbReference type="InterPro" id="IPR011639">
    <property type="entry name" value="MethylTrfase_TaqI-like_dom"/>
</dbReference>
<keyword evidence="14" id="KW-1185">Reference proteome</keyword>
<dbReference type="InterPro" id="IPR002052">
    <property type="entry name" value="DNA_methylase_N6_adenine_CS"/>
</dbReference>
<dbReference type="InterPro" id="IPR056716">
    <property type="entry name" value="DUF7814"/>
</dbReference>
<accession>A0A841EIU1</accession>
<comment type="caution">
    <text evidence="13">The sequence shown here is derived from an EMBL/GenBank/DDBJ whole genome shotgun (WGS) entry which is preliminary data.</text>
</comment>
<keyword evidence="4" id="KW-0949">S-adenosyl-L-methionine</keyword>
<comment type="catalytic activity">
    <reaction evidence="7">
        <text>a 2'-deoxyadenosine in DNA + S-adenosyl-L-methionine = an N(6)-methyl-2'-deoxyadenosine in DNA + S-adenosyl-L-homocysteine + H(+)</text>
        <dbReference type="Rhea" id="RHEA:15197"/>
        <dbReference type="Rhea" id="RHEA-COMP:12418"/>
        <dbReference type="Rhea" id="RHEA-COMP:12419"/>
        <dbReference type="ChEBI" id="CHEBI:15378"/>
        <dbReference type="ChEBI" id="CHEBI:57856"/>
        <dbReference type="ChEBI" id="CHEBI:59789"/>
        <dbReference type="ChEBI" id="CHEBI:90615"/>
        <dbReference type="ChEBI" id="CHEBI:90616"/>
        <dbReference type="EC" id="2.1.1.72"/>
    </reaction>
</comment>
<evidence type="ECO:0000256" key="2">
    <source>
        <dbReference type="ARBA" id="ARBA00022603"/>
    </source>
</evidence>
<keyword evidence="3" id="KW-0808">Transferase</keyword>
<evidence type="ECO:0000259" key="12">
    <source>
        <dbReference type="Pfam" id="PF25120"/>
    </source>
</evidence>
<feature type="domain" description="Type II methyltransferase M.TaqI-like" evidence="9">
    <location>
        <begin position="637"/>
        <end position="928"/>
    </location>
</feature>
<dbReference type="InterPro" id="IPR029063">
    <property type="entry name" value="SAM-dependent_MTases_sf"/>
</dbReference>
<evidence type="ECO:0000256" key="5">
    <source>
        <dbReference type="ARBA" id="ARBA00022747"/>
    </source>
</evidence>
<gene>
    <name evidence="13" type="ORF">HNP25_000784</name>
</gene>
<evidence type="ECO:0000259" key="11">
    <source>
        <dbReference type="Pfam" id="PF23653"/>
    </source>
</evidence>
<proteinExistence type="predicted"/>
<dbReference type="Proteomes" id="UP000524404">
    <property type="component" value="Unassembled WGS sequence"/>
</dbReference>
<evidence type="ECO:0000313" key="14">
    <source>
        <dbReference type="Proteomes" id="UP000524404"/>
    </source>
</evidence>
<evidence type="ECO:0000256" key="8">
    <source>
        <dbReference type="SAM" id="Coils"/>
    </source>
</evidence>
<dbReference type="PANTHER" id="PTHR33841">
    <property type="entry name" value="DNA METHYLTRANSFERASE YEEA-RELATED"/>
    <property type="match status" value="1"/>
</dbReference>
<feature type="domain" description="TaqI-like C-terminal specificity" evidence="10">
    <location>
        <begin position="1047"/>
        <end position="1204"/>
    </location>
</feature>
<dbReference type="EMBL" id="JACHKT010000004">
    <property type="protein sequence ID" value="MBB6002134.1"/>
    <property type="molecule type" value="Genomic_DNA"/>
</dbReference>
<dbReference type="InterPro" id="IPR050953">
    <property type="entry name" value="N4_N6_ade-DNA_methylase"/>
</dbReference>
<dbReference type="InterPro" id="IPR025931">
    <property type="entry name" value="TaqI_C"/>
</dbReference>
<dbReference type="Pfam" id="PF12950">
    <property type="entry name" value="TaqI_C"/>
    <property type="match status" value="1"/>
</dbReference>
<dbReference type="Pfam" id="PF07669">
    <property type="entry name" value="Eco57I"/>
    <property type="match status" value="1"/>
</dbReference>
<feature type="coiled-coil region" evidence="8">
    <location>
        <begin position="783"/>
        <end position="810"/>
    </location>
</feature>
<dbReference type="PROSITE" id="PS00092">
    <property type="entry name" value="N6_MTASE"/>
    <property type="match status" value="1"/>
</dbReference>
<keyword evidence="2 13" id="KW-0489">Methyltransferase</keyword>
<evidence type="ECO:0000256" key="4">
    <source>
        <dbReference type="ARBA" id="ARBA00022691"/>
    </source>
</evidence>
<evidence type="ECO:0000259" key="9">
    <source>
        <dbReference type="Pfam" id="PF07669"/>
    </source>
</evidence>
<dbReference type="PANTHER" id="PTHR33841:SF1">
    <property type="entry name" value="DNA METHYLTRANSFERASE A"/>
    <property type="match status" value="1"/>
</dbReference>
<dbReference type="Pfam" id="PF23653">
    <property type="entry name" value="DUF7149"/>
    <property type="match status" value="1"/>
</dbReference>
<dbReference type="Pfam" id="PF25120">
    <property type="entry name" value="DUF7814"/>
    <property type="match status" value="1"/>
</dbReference>
<protein>
    <recommendedName>
        <fullName evidence="1">site-specific DNA-methyltransferase (adenine-specific)</fullName>
        <ecNumber evidence="1">2.1.1.72</ecNumber>
    </recommendedName>
</protein>
<keyword evidence="5" id="KW-0680">Restriction system</keyword>
<dbReference type="Gene3D" id="3.40.50.150">
    <property type="entry name" value="Vaccinia Virus protein VP39"/>
    <property type="match status" value="2"/>
</dbReference>
<evidence type="ECO:0000256" key="3">
    <source>
        <dbReference type="ARBA" id="ARBA00022679"/>
    </source>
</evidence>
<name>A0A841EIU1_9BACT</name>
<evidence type="ECO:0000313" key="13">
    <source>
        <dbReference type="EMBL" id="MBB6002134.1"/>
    </source>
</evidence>
<keyword evidence="6" id="KW-0238">DNA-binding</keyword>
<dbReference type="PRINTS" id="PR00507">
    <property type="entry name" value="N12N6MTFRASE"/>
</dbReference>
<evidence type="ECO:0000256" key="6">
    <source>
        <dbReference type="ARBA" id="ARBA00023125"/>
    </source>
</evidence>
<feature type="domain" description="DUF7814" evidence="12">
    <location>
        <begin position="237"/>
        <end position="469"/>
    </location>
</feature>
<dbReference type="RefSeq" id="WP_184130576.1">
    <property type="nucleotide sequence ID" value="NZ_JACHKT010000004.1"/>
</dbReference>
<evidence type="ECO:0000256" key="1">
    <source>
        <dbReference type="ARBA" id="ARBA00011900"/>
    </source>
</evidence>
<evidence type="ECO:0000259" key="10">
    <source>
        <dbReference type="Pfam" id="PF12950"/>
    </source>
</evidence>
<dbReference type="GO" id="GO:0003677">
    <property type="term" value="F:DNA binding"/>
    <property type="evidence" value="ECO:0007669"/>
    <property type="project" value="UniProtKB-KW"/>
</dbReference>
<dbReference type="GO" id="GO:0009007">
    <property type="term" value="F:site-specific DNA-methyltransferase (adenine-specific) activity"/>
    <property type="evidence" value="ECO:0007669"/>
    <property type="project" value="UniProtKB-EC"/>
</dbReference>
<dbReference type="InterPro" id="IPR055573">
    <property type="entry name" value="DUF7149"/>
</dbReference>
<organism evidence="13 14">
    <name type="scientific">Arcicella rosea</name>
    <dbReference type="NCBI Taxonomy" id="502909"/>
    <lineage>
        <taxon>Bacteria</taxon>
        <taxon>Pseudomonadati</taxon>
        <taxon>Bacteroidota</taxon>
        <taxon>Cytophagia</taxon>
        <taxon>Cytophagales</taxon>
        <taxon>Flectobacillaceae</taxon>
        <taxon>Arcicella</taxon>
    </lineage>
</organism>
<sequence length="1260" mass="146664">MIKITQKSFSTSIKPALKNKVIATESFLHFEQTLVQKYALLNEKESEENQKKLMVDFLEEAFYTPNYHINTKGRNDTVIHKGKSPKDTVGVIIEAKKTHSLEMISEAKPNVKALHELIWYYFNEREHNHEICHLIATDFYHWFIFDENEFDDKFYQNTSFKKLYKTAKDHEKGSAWFYDEVKKLLITSDIDLFFNYIDFKDLIGNEKINKLSKRAKAELYKILSPEHLLKLSFSNDSNQLNQRFYHELLHIIGLEEAKEESSNKKIIRRVKDITRRNEGSLLENTINELEVDNVLGQLSNPEAFGNTTEEQLFSVGLELCITWLNRVLFLKLLESQLIKYHNNDYSKAFLHSALIQDFDVLSELFFEVLARRIHERKLSVQKLFGDIPYLNSSLFELTELEQKALKVKDLKDRLTIPYYDKTVLKDPNGKRSVTGEKNTLAYLLAFLDAYSFGSEDTGDSIQDQPKDLISASVLGLIFEKINGYRDGSFFTPGFITMYMCQETIRRATVQKFNDHYKLQLKDFEQLKEHIEFTDKQVRQEANTLINSLRICDPAVGSGHFLVSALNELIQIKYDLGVLQYQHSGDRISKAWLISIDNDELRIVDKENQEPFVYNFRNPDAQALQESLFLEKQLLIENCLFGVDINPKSVSICQLRLWVELLKNAFYKTTPEGKKELETLPNIDINIKTGNSLVSKYPLDTDLSKVLRSIKYNINQYRGFVQDYKNASSKEEKRGLERIIADIKGNFRTEIAKYNNPEINKLNKLKEELYVRFEGNSLFGSQLNAKQIEEREKLEEKINKLDQEIKDSIDSPIYRNAFEWRFEFPEVLDDTGNFIGFDVVIGNPPYIKGGEFTELKPFLQKDFPNTFTGNADLYVYFVERGLQILKKERFFSYIIPNKWMRASYGLNLRKYLKTKQLHKIIDFGDLPVFEEATTYPSIFVLSNTIPRHFLSIANVTTLAFTSGIENYLNEVSFETSHEYFEDEGWLLSDLNTQKLVQKLKSTGKPLSKFVENKVFYGIKTGLNEAFVIDADTKDRLIAEDKSAAEIIKPFLAGREVKGYQTPKAEQFLILFEKGFTNKNKGDFEGETWLTNQYPSIFQYLKPFAKKASVRSDKGEYWWELRACDYYKEFEQDKIIYPNICRKPEFTFDVNRLYANQKCFIIAKDDKYLLGVLNSNVIYFLFKKLLPELRGGFYEPNYAILKDFPIPKPDAETASLIIEKVESILIQKRANPQADTSAIEAEIDDLVYKLYDLSEEEISIIQ</sequence>
<dbReference type="GO" id="GO:0009307">
    <property type="term" value="P:DNA restriction-modification system"/>
    <property type="evidence" value="ECO:0007669"/>
    <property type="project" value="UniProtKB-KW"/>
</dbReference>
<evidence type="ECO:0000256" key="7">
    <source>
        <dbReference type="ARBA" id="ARBA00047942"/>
    </source>
</evidence>
<keyword evidence="8" id="KW-0175">Coiled coil</keyword>
<dbReference type="SUPFAM" id="SSF53335">
    <property type="entry name" value="S-adenosyl-L-methionine-dependent methyltransferases"/>
    <property type="match status" value="1"/>
</dbReference>
<dbReference type="AlphaFoldDB" id="A0A841EIU1"/>
<reference evidence="13 14" key="1">
    <citation type="submission" date="2020-08" db="EMBL/GenBank/DDBJ databases">
        <title>Functional genomics of gut bacteria from endangered species of beetles.</title>
        <authorList>
            <person name="Carlos-Shanley C."/>
        </authorList>
    </citation>
    <scope>NUCLEOTIDE SEQUENCE [LARGE SCALE GENOMIC DNA]</scope>
    <source>
        <strain evidence="13 14">S00070</strain>
    </source>
</reference>
<dbReference type="EC" id="2.1.1.72" evidence="1"/>
<feature type="domain" description="DUF7149" evidence="11">
    <location>
        <begin position="9"/>
        <end position="236"/>
    </location>
</feature>
<dbReference type="GO" id="GO:0032259">
    <property type="term" value="P:methylation"/>
    <property type="evidence" value="ECO:0007669"/>
    <property type="project" value="UniProtKB-KW"/>
</dbReference>